<dbReference type="AlphaFoldDB" id="A0A9P6E2M5"/>
<dbReference type="OrthoDB" id="3238562at2759"/>
<sequence length="463" mass="52460">MNIPVSSLTSGSNPSTYILSTTLEGHSAQITCMKFNANSTLMASGGADGELRIWSVRSGKCLQVIRDTDRRWGFISAIQFLNLPGCDLSQDVVCFGTSNGFFLLYQKNRNDNFYRSFQQMKLFLSGDGVESFAFDPIFHRVVIVSRRGKMNMHRFLESSLMLSEWLDAFQDSLPRVVRFSLDGLSIYIFSPNGDVHIRDAATVMENISVNLLVPIGGVDICQYTSNLVVQDIRKGFEIRLSSDYYTKKRVVRMKTTRTRVKQVKFAEHGAVFVAASDHGKLYVVDVLSGCIRDILEYGGSDELIQHVEVTTSSREHLIATSSLNGGHCIRMLKKKLQVYQEEQVRVKPLIKEEQVKTEVFISKSSSRRYTFFFFFCVVVLCMFWISPAKELFLAKWNQQFCPFVAELFIAARAQILALDILDILQDNCDSTLQLVDVVDALKLDKAALREQGILIHLRSQTHQ</sequence>
<dbReference type="InterPro" id="IPR001680">
    <property type="entry name" value="WD40_rpt"/>
</dbReference>
<evidence type="ECO:0000256" key="2">
    <source>
        <dbReference type="SAM" id="Phobius"/>
    </source>
</evidence>
<comment type="caution">
    <text evidence="3">The sequence shown here is derived from an EMBL/GenBank/DDBJ whole genome shotgun (WGS) entry which is preliminary data.</text>
</comment>
<evidence type="ECO:0000313" key="3">
    <source>
        <dbReference type="EMBL" id="KAF9521318.1"/>
    </source>
</evidence>
<dbReference type="PROSITE" id="PS50294">
    <property type="entry name" value="WD_REPEATS_REGION"/>
    <property type="match status" value="1"/>
</dbReference>
<gene>
    <name evidence="3" type="ORF">CPB83DRAFT_900859</name>
</gene>
<evidence type="ECO:0000313" key="4">
    <source>
        <dbReference type="Proteomes" id="UP000807306"/>
    </source>
</evidence>
<dbReference type="EMBL" id="MU158131">
    <property type="protein sequence ID" value="KAF9521318.1"/>
    <property type="molecule type" value="Genomic_DNA"/>
</dbReference>
<keyword evidence="2" id="KW-0472">Membrane</keyword>
<proteinExistence type="predicted"/>
<dbReference type="PANTHER" id="PTHR19879">
    <property type="entry name" value="TRANSCRIPTION INITIATION FACTOR TFIID"/>
    <property type="match status" value="1"/>
</dbReference>
<reference evidence="3" key="1">
    <citation type="submission" date="2020-11" db="EMBL/GenBank/DDBJ databases">
        <authorList>
            <consortium name="DOE Joint Genome Institute"/>
            <person name="Ahrendt S."/>
            <person name="Riley R."/>
            <person name="Andreopoulos W."/>
            <person name="Labutti K."/>
            <person name="Pangilinan J."/>
            <person name="Ruiz-Duenas F.J."/>
            <person name="Barrasa J.M."/>
            <person name="Sanchez-Garcia M."/>
            <person name="Camarero S."/>
            <person name="Miyauchi S."/>
            <person name="Serrano A."/>
            <person name="Linde D."/>
            <person name="Babiker R."/>
            <person name="Drula E."/>
            <person name="Ayuso-Fernandez I."/>
            <person name="Pacheco R."/>
            <person name="Padilla G."/>
            <person name="Ferreira P."/>
            <person name="Barriuso J."/>
            <person name="Kellner H."/>
            <person name="Castanera R."/>
            <person name="Alfaro M."/>
            <person name="Ramirez L."/>
            <person name="Pisabarro A.G."/>
            <person name="Kuo A."/>
            <person name="Tritt A."/>
            <person name="Lipzen A."/>
            <person name="He G."/>
            <person name="Yan M."/>
            <person name="Ng V."/>
            <person name="Cullen D."/>
            <person name="Martin F."/>
            <person name="Rosso M.-N."/>
            <person name="Henrissat B."/>
            <person name="Hibbett D."/>
            <person name="Martinez A.T."/>
            <person name="Grigoriev I.V."/>
        </authorList>
    </citation>
    <scope>NUCLEOTIDE SEQUENCE</scope>
    <source>
        <strain evidence="3">CBS 506.95</strain>
    </source>
</reference>
<accession>A0A9P6E2M5</accession>
<dbReference type="SMART" id="SM00320">
    <property type="entry name" value="WD40"/>
    <property type="match status" value="2"/>
</dbReference>
<dbReference type="PROSITE" id="PS50082">
    <property type="entry name" value="WD_REPEATS_2"/>
    <property type="match status" value="1"/>
</dbReference>
<protein>
    <submittedName>
        <fullName evidence="3">WD40-repeat-containing domain protein</fullName>
    </submittedName>
</protein>
<dbReference type="SUPFAM" id="SSF50978">
    <property type="entry name" value="WD40 repeat-like"/>
    <property type="match status" value="1"/>
</dbReference>
<keyword evidence="2" id="KW-1133">Transmembrane helix</keyword>
<evidence type="ECO:0000256" key="1">
    <source>
        <dbReference type="PROSITE-ProRule" id="PRU00221"/>
    </source>
</evidence>
<dbReference type="Gene3D" id="2.130.10.10">
    <property type="entry name" value="YVTN repeat-like/Quinoprotein amine dehydrogenase"/>
    <property type="match status" value="2"/>
</dbReference>
<feature type="repeat" description="WD" evidence="1">
    <location>
        <begin position="23"/>
        <end position="64"/>
    </location>
</feature>
<dbReference type="PANTHER" id="PTHR19879:SF9">
    <property type="entry name" value="TRANSCRIPTION INITIATION FACTOR TFIID SUBUNIT 5"/>
    <property type="match status" value="1"/>
</dbReference>
<keyword evidence="2" id="KW-0812">Transmembrane</keyword>
<feature type="transmembrane region" description="Helical" evidence="2">
    <location>
        <begin position="369"/>
        <end position="386"/>
    </location>
</feature>
<keyword evidence="4" id="KW-1185">Reference proteome</keyword>
<keyword evidence="1" id="KW-0853">WD repeat</keyword>
<organism evidence="3 4">
    <name type="scientific">Crepidotus variabilis</name>
    <dbReference type="NCBI Taxonomy" id="179855"/>
    <lineage>
        <taxon>Eukaryota</taxon>
        <taxon>Fungi</taxon>
        <taxon>Dikarya</taxon>
        <taxon>Basidiomycota</taxon>
        <taxon>Agaricomycotina</taxon>
        <taxon>Agaricomycetes</taxon>
        <taxon>Agaricomycetidae</taxon>
        <taxon>Agaricales</taxon>
        <taxon>Agaricineae</taxon>
        <taxon>Crepidotaceae</taxon>
        <taxon>Crepidotus</taxon>
    </lineage>
</organism>
<dbReference type="Proteomes" id="UP000807306">
    <property type="component" value="Unassembled WGS sequence"/>
</dbReference>
<dbReference type="InterPro" id="IPR036322">
    <property type="entry name" value="WD40_repeat_dom_sf"/>
</dbReference>
<dbReference type="InterPro" id="IPR015943">
    <property type="entry name" value="WD40/YVTN_repeat-like_dom_sf"/>
</dbReference>
<dbReference type="Pfam" id="PF00400">
    <property type="entry name" value="WD40"/>
    <property type="match status" value="1"/>
</dbReference>
<name>A0A9P6E2M5_9AGAR</name>